<evidence type="ECO:0000313" key="2">
    <source>
        <dbReference type="Proteomes" id="UP001360953"/>
    </source>
</evidence>
<keyword evidence="2" id="KW-1185">Reference proteome</keyword>
<protein>
    <submittedName>
        <fullName evidence="1">Uncharacterized protein</fullName>
    </submittedName>
</protein>
<gene>
    <name evidence="1" type="ORF">J3D65DRAFT_634527</name>
</gene>
<dbReference type="RefSeq" id="XP_066652543.1">
    <property type="nucleotide sequence ID" value="XM_066801234.1"/>
</dbReference>
<comment type="caution">
    <text evidence="1">The sequence shown here is derived from an EMBL/GenBank/DDBJ whole genome shotgun (WGS) entry which is preliminary data.</text>
</comment>
<dbReference type="GeneID" id="92034140"/>
<accession>A0ABR1LEQ1</accession>
<organism evidence="1 2">
    <name type="scientific">Phyllosticta citribraziliensis</name>
    <dbReference type="NCBI Taxonomy" id="989973"/>
    <lineage>
        <taxon>Eukaryota</taxon>
        <taxon>Fungi</taxon>
        <taxon>Dikarya</taxon>
        <taxon>Ascomycota</taxon>
        <taxon>Pezizomycotina</taxon>
        <taxon>Dothideomycetes</taxon>
        <taxon>Dothideomycetes incertae sedis</taxon>
        <taxon>Botryosphaeriales</taxon>
        <taxon>Phyllostictaceae</taxon>
        <taxon>Phyllosticta</taxon>
    </lineage>
</organism>
<proteinExistence type="predicted"/>
<reference evidence="1 2" key="1">
    <citation type="submission" date="2024-04" db="EMBL/GenBank/DDBJ databases">
        <title>Phyllosticta paracitricarpa is synonymous to the EU quarantine fungus P. citricarpa based on phylogenomic analyses.</title>
        <authorList>
            <consortium name="Lawrence Berkeley National Laboratory"/>
            <person name="Van ingen-buijs V.A."/>
            <person name="Van westerhoven A.C."/>
            <person name="Haridas S."/>
            <person name="Skiadas P."/>
            <person name="Martin F."/>
            <person name="Groenewald J.Z."/>
            <person name="Crous P.W."/>
            <person name="Seidl M.F."/>
        </authorList>
    </citation>
    <scope>NUCLEOTIDE SEQUENCE [LARGE SCALE GENOMIC DNA]</scope>
    <source>
        <strain evidence="1 2">CPC 17464</strain>
    </source>
</reference>
<dbReference type="EMBL" id="JBBPEH010000010">
    <property type="protein sequence ID" value="KAK7533150.1"/>
    <property type="molecule type" value="Genomic_DNA"/>
</dbReference>
<evidence type="ECO:0000313" key="1">
    <source>
        <dbReference type="EMBL" id="KAK7533150.1"/>
    </source>
</evidence>
<dbReference type="Proteomes" id="UP001360953">
    <property type="component" value="Unassembled WGS sequence"/>
</dbReference>
<name>A0ABR1LEQ1_9PEZI</name>
<sequence length="155" mass="17893">MDRGWTNPTALLEPPTGLNANESAEWQRLLHTFKMHGELPLALRPMADQTQRAVLQQMTSIRQNVQWRQQQVAGRGVAFPVGSIGALQGYQMQPALLEEQNKRRFFMARQQADELQAYQMQLVQLEQQGRVRLCLPRQETEEERRAAQRVKGSRL</sequence>